<dbReference type="PANTHER" id="PTHR30250">
    <property type="entry name" value="PST FAMILY PREDICTED COLANIC ACID TRANSPORTER"/>
    <property type="match status" value="1"/>
</dbReference>
<feature type="transmembrane region" description="Helical" evidence="6">
    <location>
        <begin position="392"/>
        <end position="409"/>
    </location>
</feature>
<feature type="transmembrane region" description="Helical" evidence="6">
    <location>
        <begin position="292"/>
        <end position="315"/>
    </location>
</feature>
<comment type="caution">
    <text evidence="7">The sequence shown here is derived from an EMBL/GenBank/DDBJ whole genome shotgun (WGS) entry which is preliminary data.</text>
</comment>
<evidence type="ECO:0000256" key="4">
    <source>
        <dbReference type="ARBA" id="ARBA00022989"/>
    </source>
</evidence>
<protein>
    <submittedName>
        <fullName evidence="7">Polysaccharide biosynthesis C-terminal domain-containing protein</fullName>
    </submittedName>
</protein>
<feature type="transmembrane region" description="Helical" evidence="6">
    <location>
        <begin position="330"/>
        <end position="351"/>
    </location>
</feature>
<keyword evidence="2" id="KW-1003">Cell membrane</keyword>
<feature type="transmembrane region" description="Helical" evidence="6">
    <location>
        <begin position="43"/>
        <end position="61"/>
    </location>
</feature>
<feature type="transmembrane region" description="Helical" evidence="6">
    <location>
        <begin position="82"/>
        <end position="106"/>
    </location>
</feature>
<feature type="transmembrane region" description="Helical" evidence="6">
    <location>
        <begin position="363"/>
        <end position="386"/>
    </location>
</feature>
<keyword evidence="5 6" id="KW-0472">Membrane</keyword>
<dbReference type="GO" id="GO:0005886">
    <property type="term" value="C:plasma membrane"/>
    <property type="evidence" value="ECO:0007669"/>
    <property type="project" value="UniProtKB-SubCell"/>
</dbReference>
<evidence type="ECO:0000256" key="2">
    <source>
        <dbReference type="ARBA" id="ARBA00022475"/>
    </source>
</evidence>
<dbReference type="EMBL" id="JADKFW010000004">
    <property type="protein sequence ID" value="MBK9716632.1"/>
    <property type="molecule type" value="Genomic_DNA"/>
</dbReference>
<reference evidence="7 8" key="1">
    <citation type="submission" date="2020-10" db="EMBL/GenBank/DDBJ databases">
        <title>Connecting structure to function with the recovery of over 1000 high-quality activated sludge metagenome-assembled genomes encoding full-length rRNA genes using long-read sequencing.</title>
        <authorList>
            <person name="Singleton C.M."/>
            <person name="Petriglieri F."/>
            <person name="Kristensen J.M."/>
            <person name="Kirkegaard R.H."/>
            <person name="Michaelsen T.Y."/>
            <person name="Andersen M.H."/>
            <person name="Karst S.M."/>
            <person name="Dueholm M.S."/>
            <person name="Nielsen P.H."/>
            <person name="Albertsen M."/>
        </authorList>
    </citation>
    <scope>NUCLEOTIDE SEQUENCE [LARGE SCALE GENOMIC DNA]</scope>
    <source>
        <strain evidence="7">Ribe_18-Q3-R11-54_BAT3C.373</strain>
    </source>
</reference>
<comment type="subcellular location">
    <subcellularLocation>
        <location evidence="1">Cell membrane</location>
        <topology evidence="1">Multi-pass membrane protein</topology>
    </subcellularLocation>
</comment>
<name>A0A9D7S7L9_9BACT</name>
<feature type="transmembrane region" description="Helical" evidence="6">
    <location>
        <begin position="152"/>
        <end position="172"/>
    </location>
</feature>
<feature type="transmembrane region" description="Helical" evidence="6">
    <location>
        <begin position="112"/>
        <end position="131"/>
    </location>
</feature>
<dbReference type="InterPro" id="IPR002797">
    <property type="entry name" value="Polysacc_synth"/>
</dbReference>
<evidence type="ECO:0000256" key="5">
    <source>
        <dbReference type="ARBA" id="ARBA00023136"/>
    </source>
</evidence>
<feature type="transmembrane region" description="Helical" evidence="6">
    <location>
        <begin position="178"/>
        <end position="196"/>
    </location>
</feature>
<keyword evidence="4 6" id="KW-1133">Transmembrane helix</keyword>
<keyword evidence="3 6" id="KW-0812">Transmembrane</keyword>
<evidence type="ECO:0000256" key="3">
    <source>
        <dbReference type="ARBA" id="ARBA00022692"/>
    </source>
</evidence>
<sequence>MRKAFLTNILLLIFINALIKPLYLLGIDRNIQLITGTSQYGMFINILNFTIILQFISDFGLQNYTARFASQQKNIITSGIKNLFGFKILLSIIYFFVIIICSRIWYGDQINFWFVIHLAINQLLISAMLFIRSNIAGLGLYKTDSLLSALDRVILIIVCGLFIVTPILRPYITIELFVWFQSISIGLCIIIGLIVLASKQYQFDLQFLSIKDIKQITYICLPFALIYLTSSIFYKGDTLLLERILPDGKNEVGIYAASMRLYEAASMFSLAFGTLLLAMFARLHSDVNKLKLLFKTSMHLLLFITICISFTGYFYSKQIISLFYHTYDEYWSLILTFMMLAFIPGSLNYILSAYFQATHKEKLLLYIYIFIAIISILLNIFFIPSFKALGSSWTYLLSQAILMFVQLWFIHKTFKFNVKLYTKPIAFFGISLVGFYLIHEYISINYIIQIALSNVFILVIAFYSKIFSIQELKQIWLEKHNS</sequence>
<dbReference type="InterPro" id="IPR050833">
    <property type="entry name" value="Poly_Biosynth_Transport"/>
</dbReference>
<dbReference type="Pfam" id="PF01943">
    <property type="entry name" value="Polysacc_synt"/>
    <property type="match status" value="1"/>
</dbReference>
<evidence type="ECO:0000313" key="8">
    <source>
        <dbReference type="Proteomes" id="UP000808349"/>
    </source>
</evidence>
<feature type="transmembrane region" description="Helical" evidence="6">
    <location>
        <begin position="254"/>
        <end position="280"/>
    </location>
</feature>
<evidence type="ECO:0000313" key="7">
    <source>
        <dbReference type="EMBL" id="MBK9716632.1"/>
    </source>
</evidence>
<accession>A0A9D7S7L9</accession>
<evidence type="ECO:0000256" key="6">
    <source>
        <dbReference type="SAM" id="Phobius"/>
    </source>
</evidence>
<organism evidence="7 8">
    <name type="scientific">Candidatus Defluviibacterium haderslevense</name>
    <dbReference type="NCBI Taxonomy" id="2981993"/>
    <lineage>
        <taxon>Bacteria</taxon>
        <taxon>Pseudomonadati</taxon>
        <taxon>Bacteroidota</taxon>
        <taxon>Saprospiria</taxon>
        <taxon>Saprospirales</taxon>
        <taxon>Saprospiraceae</taxon>
        <taxon>Candidatus Defluviibacterium</taxon>
    </lineage>
</organism>
<dbReference type="PANTHER" id="PTHR30250:SF11">
    <property type="entry name" value="O-ANTIGEN TRANSPORTER-RELATED"/>
    <property type="match status" value="1"/>
</dbReference>
<dbReference type="AlphaFoldDB" id="A0A9D7S7L9"/>
<feature type="transmembrane region" description="Helical" evidence="6">
    <location>
        <begin position="444"/>
        <end position="463"/>
    </location>
</feature>
<evidence type="ECO:0000256" key="1">
    <source>
        <dbReference type="ARBA" id="ARBA00004651"/>
    </source>
</evidence>
<feature type="transmembrane region" description="Helical" evidence="6">
    <location>
        <begin position="421"/>
        <end position="438"/>
    </location>
</feature>
<gene>
    <name evidence="7" type="ORF">IPO85_03775</name>
</gene>
<proteinExistence type="predicted"/>
<dbReference type="Proteomes" id="UP000808349">
    <property type="component" value="Unassembled WGS sequence"/>
</dbReference>
<feature type="transmembrane region" description="Helical" evidence="6">
    <location>
        <begin position="216"/>
        <end position="234"/>
    </location>
</feature>